<dbReference type="EMBL" id="NWSV01000003">
    <property type="protein sequence ID" value="PDT05091.1"/>
    <property type="molecule type" value="Genomic_DNA"/>
</dbReference>
<evidence type="ECO:0000313" key="2">
    <source>
        <dbReference type="EMBL" id="PDT05091.1"/>
    </source>
</evidence>
<evidence type="ECO:0000313" key="3">
    <source>
        <dbReference type="Proteomes" id="UP000220768"/>
    </source>
</evidence>
<sequence>MQTQKLDVHEQPSEDGALAQTAISRLRQLSMKLAMAEVDISVFDAMQPLEEEWRALERDNLQSLHQSYDWCAAWVNAFQRPLAILKGTYAGQAAFILPVEIVKSRGFSVAKFIAADHSNINTGLFSEGFAETGGTIDPDDFAGRLRQALKGRADLLLLQNIPLEWRGRQSPLAGLPMVQNQNHAYQLPFLPTFEETLKQLNAKNRRKKFRIQSKRLEAAGGFEYLIPETSEEQHGLLDIFFRLKSARFASLGLPDVFADKETQAFLHGLIDKRDDASRYFGLQMHVLRLKGENQGRIAAISGISRKGDHIICQFGAIDEELVPDTSPGEFLYWQTISGLHDKGIALFDFGLGDQTYKRSWAPVETAHYDVVLPVSPFGVAAGAAHRIVTRGKAHIKARPKLYKFAQSIRARIG</sequence>
<name>A0A2A6JFW4_9HYPH</name>
<gene>
    <name evidence="2" type="ORF">CO666_05510</name>
</gene>
<accession>A0A2A6JFW4</accession>
<dbReference type="RefSeq" id="WP_097611108.1">
    <property type="nucleotide sequence ID" value="NZ_NWSV01000003.1"/>
</dbReference>
<dbReference type="InterPro" id="IPR038740">
    <property type="entry name" value="BioF2-like_GNAT_dom"/>
</dbReference>
<dbReference type="AlphaFoldDB" id="A0A2A6JFW4"/>
<evidence type="ECO:0000259" key="1">
    <source>
        <dbReference type="Pfam" id="PF13480"/>
    </source>
</evidence>
<proteinExistence type="predicted"/>
<dbReference type="Pfam" id="PF13480">
    <property type="entry name" value="Acetyltransf_6"/>
    <property type="match status" value="1"/>
</dbReference>
<dbReference type="Gene3D" id="3.40.630.30">
    <property type="match status" value="1"/>
</dbReference>
<dbReference type="Proteomes" id="UP000220768">
    <property type="component" value="Unassembled WGS sequence"/>
</dbReference>
<reference evidence="2 3" key="1">
    <citation type="submission" date="2017-09" db="EMBL/GenBank/DDBJ databases">
        <title>Comparative genomics of rhizobia isolated from Phaseolus vulgaris in China.</title>
        <authorList>
            <person name="Tong W."/>
        </authorList>
    </citation>
    <scope>NUCLEOTIDE SEQUENCE [LARGE SCALE GENOMIC DNA]</scope>
    <source>
        <strain evidence="2 3">C5</strain>
    </source>
</reference>
<feature type="domain" description="BioF2-like acetyltransferase" evidence="1">
    <location>
        <begin position="203"/>
        <end position="358"/>
    </location>
</feature>
<dbReference type="InterPro" id="IPR016181">
    <property type="entry name" value="Acyl_CoA_acyltransferase"/>
</dbReference>
<organism evidence="2 3">
    <name type="scientific">Rhizobium chutanense</name>
    <dbReference type="NCBI Taxonomy" id="2035448"/>
    <lineage>
        <taxon>Bacteria</taxon>
        <taxon>Pseudomonadati</taxon>
        <taxon>Pseudomonadota</taxon>
        <taxon>Alphaproteobacteria</taxon>
        <taxon>Hyphomicrobiales</taxon>
        <taxon>Rhizobiaceae</taxon>
        <taxon>Rhizobium/Agrobacterium group</taxon>
        <taxon>Rhizobium</taxon>
    </lineage>
</organism>
<dbReference type="SUPFAM" id="SSF55729">
    <property type="entry name" value="Acyl-CoA N-acyltransferases (Nat)"/>
    <property type="match status" value="1"/>
</dbReference>
<keyword evidence="3" id="KW-1185">Reference proteome</keyword>
<protein>
    <submittedName>
        <fullName evidence="2">Cellulose biosynthesis protein CelD</fullName>
    </submittedName>
</protein>
<comment type="caution">
    <text evidence="2">The sequence shown here is derived from an EMBL/GenBank/DDBJ whole genome shotgun (WGS) entry which is preliminary data.</text>
</comment>